<sequence>MDPGRQSFGVHRWSDEHLDRLVGENPTDGVLERSGQVHAARIEAARRRDGGTFDWTGLVEDPTDPDRRLDPLVLSLPTGVTEEQVHAALLGRARVLYGPHVLIGHICARD</sequence>
<dbReference type="eggNOG" id="ENOG5031GE0">
    <property type="taxonomic scope" value="Bacteria"/>
</dbReference>
<dbReference type="Proteomes" id="UP000042997">
    <property type="component" value="Unassembled WGS sequence"/>
</dbReference>
<reference evidence="1 2" key="1">
    <citation type="journal article" date="2014" name="Genome Announc.">
        <title>Draft Genome Sequence of Propane- and Butane-Oxidizing Actinobacterium Rhodococcus ruber IEGM 231.</title>
        <authorList>
            <person name="Ivshina I.B."/>
            <person name="Kuyukina M.S."/>
            <person name="Krivoruchko A.V."/>
            <person name="Barbe V."/>
            <person name="Fischer C."/>
        </authorList>
    </citation>
    <scope>NUCLEOTIDE SEQUENCE [LARGE SCALE GENOMIC DNA]</scope>
</reference>
<dbReference type="OrthoDB" id="9974482at2"/>
<dbReference type="AlphaFoldDB" id="A0A098BEY8"/>
<dbReference type="EMBL" id="CCSD01000032">
    <property type="protein sequence ID" value="CDZ87293.1"/>
    <property type="molecule type" value="Genomic_DNA"/>
</dbReference>
<accession>A0A098BEY8</accession>
<protein>
    <submittedName>
        <fullName evidence="1">Sigma factor</fullName>
    </submittedName>
</protein>
<evidence type="ECO:0000313" key="1">
    <source>
        <dbReference type="EMBL" id="CDZ87293.1"/>
    </source>
</evidence>
<proteinExistence type="predicted"/>
<name>A0A098BEY8_9NOCA</name>
<evidence type="ECO:0000313" key="2">
    <source>
        <dbReference type="Proteomes" id="UP000042997"/>
    </source>
</evidence>
<gene>
    <name evidence="1" type="ORF">RHRU231_230121</name>
</gene>
<dbReference type="RefSeq" id="WP_040270203.1">
    <property type="nucleotide sequence ID" value="NZ_CP024890.1"/>
</dbReference>
<organism evidence="1 2">
    <name type="scientific">Rhodococcus ruber</name>
    <dbReference type="NCBI Taxonomy" id="1830"/>
    <lineage>
        <taxon>Bacteria</taxon>
        <taxon>Bacillati</taxon>
        <taxon>Actinomycetota</taxon>
        <taxon>Actinomycetes</taxon>
        <taxon>Mycobacteriales</taxon>
        <taxon>Nocardiaceae</taxon>
        <taxon>Rhodococcus</taxon>
    </lineage>
</organism>